<feature type="transmembrane region" description="Helical" evidence="1">
    <location>
        <begin position="6"/>
        <end position="26"/>
    </location>
</feature>
<feature type="transmembrane region" description="Helical" evidence="1">
    <location>
        <begin position="138"/>
        <end position="159"/>
    </location>
</feature>
<protein>
    <submittedName>
        <fullName evidence="2">Uncharacterized protein</fullName>
    </submittedName>
</protein>
<name>A0A6M4WM99_9ACTN</name>
<feature type="transmembrane region" description="Helical" evidence="1">
    <location>
        <begin position="109"/>
        <end position="126"/>
    </location>
</feature>
<dbReference type="EMBL" id="CP049838">
    <property type="protein sequence ID" value="QJT01777.1"/>
    <property type="molecule type" value="Genomic_DNA"/>
</dbReference>
<keyword evidence="1" id="KW-0472">Membrane</keyword>
<keyword evidence="1" id="KW-0812">Transmembrane</keyword>
<gene>
    <name evidence="2" type="ORF">G9272_16875</name>
</gene>
<dbReference type="Proteomes" id="UP000502665">
    <property type="component" value="Chromosome"/>
</dbReference>
<feature type="transmembrane region" description="Helical" evidence="1">
    <location>
        <begin position="47"/>
        <end position="72"/>
    </location>
</feature>
<reference evidence="2" key="1">
    <citation type="submission" date="2020-03" db="EMBL/GenBank/DDBJ databases">
        <title>Molecular networking-based the target discovery of potent antiproliferative macrolactams: 5/6/7/16 polycyclic ansamycins and glycosylated trienomycin from Streptomyces cacaoi subsp. asoensis.</title>
        <authorList>
            <person name="Liu L.-L."/>
        </authorList>
    </citation>
    <scope>NUCLEOTIDE SEQUENCE [LARGE SCALE GENOMIC DNA]</scope>
    <source>
        <strain evidence="2">H2S5</strain>
    </source>
</reference>
<keyword evidence="3" id="KW-1185">Reference proteome</keyword>
<proteinExistence type="predicted"/>
<sequence>MTPLDIPVYGYVTLGGVTVGLSLLGWDVAQWWAGHKKHFTLKALRQLAPTLACLSYGALLILCAGGIIGGLADWSLWGTNQIGDVGLIWGVGGTSPGVTRSSYVGLTPGGHSVVVIATVILAAVAAKRGWRWDYVRPIGAGISLGLAKSVAGAIGLIVAPTVSWAGDYVAGIA</sequence>
<evidence type="ECO:0000256" key="1">
    <source>
        <dbReference type="SAM" id="Phobius"/>
    </source>
</evidence>
<accession>A0A6M4WM99</accession>
<evidence type="ECO:0000313" key="2">
    <source>
        <dbReference type="EMBL" id="QJT01777.1"/>
    </source>
</evidence>
<dbReference type="AlphaFoldDB" id="A0A6M4WM99"/>
<organism evidence="2 3">
    <name type="scientific">Streptomyces asoensis</name>
    <dbReference type="NCBI Taxonomy" id="249586"/>
    <lineage>
        <taxon>Bacteria</taxon>
        <taxon>Bacillati</taxon>
        <taxon>Actinomycetota</taxon>
        <taxon>Actinomycetes</taxon>
        <taxon>Kitasatosporales</taxon>
        <taxon>Streptomycetaceae</taxon>
        <taxon>Streptomyces</taxon>
    </lineage>
</organism>
<evidence type="ECO:0000313" key="3">
    <source>
        <dbReference type="Proteomes" id="UP000502665"/>
    </source>
</evidence>
<dbReference type="RefSeq" id="WP_171397331.1">
    <property type="nucleotide sequence ID" value="NZ_CP049838.1"/>
</dbReference>
<keyword evidence="1" id="KW-1133">Transmembrane helix</keyword>